<evidence type="ECO:0000256" key="5">
    <source>
        <dbReference type="ARBA" id="ARBA00012458"/>
    </source>
</evidence>
<protein>
    <recommendedName>
        <fullName evidence="6">Dihydropteroate synthase</fullName>
        <ecNumber evidence="5">2.5.1.15</ecNumber>
    </recommendedName>
    <alternativeName>
        <fullName evidence="11">Dihydropteroate pyrophosphorylase</fullName>
    </alternativeName>
</protein>
<organism evidence="14 15">
    <name type="scientific">Pelagibius litoralis</name>
    <dbReference type="NCBI Taxonomy" id="374515"/>
    <lineage>
        <taxon>Bacteria</taxon>
        <taxon>Pseudomonadati</taxon>
        <taxon>Pseudomonadota</taxon>
        <taxon>Alphaproteobacteria</taxon>
        <taxon>Rhodospirillales</taxon>
        <taxon>Rhodovibrionaceae</taxon>
        <taxon>Pelagibius</taxon>
    </lineage>
</organism>
<dbReference type="EMBL" id="JAAQPH010000014">
    <property type="protein sequence ID" value="NIA70485.1"/>
    <property type="molecule type" value="Genomic_DNA"/>
</dbReference>
<sequence>MTSTSPGRLSLRPLGLRGPAECEASEDPLQPLAGGPLAFSHCEAIWRAAGESRRSVLPLAAVVSWAEQQAAGQGALATEILERLGRPRGPLGGMDLDQPRIMGIVNVTPDSFSDGGDRFDPDVAVRDGLAMLAAGADILDVGGESTRPGADAVSLEDERARVLPVIEALAAAGACVSVDTRHAAVMQEAVQAGARIINDVTALSGDPESLAAAAEAGVPVVLMHMQGQPQTMQRDPHYDHVALEIYDYLAERLDACAAAGIAAERLVVDPGIGFGKTLTHNLQVLEQIAVFQGLGCPVLLGASRKSFIARLSQGEGPKERLPGSLAAILFALQRGVQILRVHDVAETIQAVAVWQAMTRAPSGFLAADSSPRPLL</sequence>
<keyword evidence="9" id="KW-0460">Magnesium</keyword>
<evidence type="ECO:0000256" key="9">
    <source>
        <dbReference type="ARBA" id="ARBA00022842"/>
    </source>
</evidence>
<dbReference type="GO" id="GO:0046656">
    <property type="term" value="P:folic acid biosynthetic process"/>
    <property type="evidence" value="ECO:0007669"/>
    <property type="project" value="UniProtKB-KW"/>
</dbReference>
<dbReference type="GO" id="GO:0004156">
    <property type="term" value="F:dihydropteroate synthase activity"/>
    <property type="evidence" value="ECO:0007669"/>
    <property type="project" value="UniProtKB-EC"/>
</dbReference>
<comment type="cofactor">
    <cofactor evidence="2">
        <name>Mg(2+)</name>
        <dbReference type="ChEBI" id="CHEBI:18420"/>
    </cofactor>
</comment>
<evidence type="ECO:0000256" key="4">
    <source>
        <dbReference type="ARBA" id="ARBA00009503"/>
    </source>
</evidence>
<dbReference type="InterPro" id="IPR006390">
    <property type="entry name" value="DHP_synth_dom"/>
</dbReference>
<gene>
    <name evidence="14" type="primary">folP</name>
    <name evidence="14" type="ORF">HBA54_17960</name>
</gene>
<keyword evidence="10" id="KW-0289">Folate biosynthesis</keyword>
<dbReference type="InterPro" id="IPR000489">
    <property type="entry name" value="Pterin-binding_dom"/>
</dbReference>
<dbReference type="EC" id="2.5.1.15" evidence="5"/>
<reference evidence="14" key="1">
    <citation type="submission" date="2020-03" db="EMBL/GenBank/DDBJ databases">
        <title>Genome of Pelagibius litoralis DSM 21314T.</title>
        <authorList>
            <person name="Wang G."/>
        </authorList>
    </citation>
    <scope>NUCLEOTIDE SEQUENCE</scope>
    <source>
        <strain evidence="14">DSM 21314</strain>
    </source>
</reference>
<feature type="domain" description="Pterin-binding" evidence="13">
    <location>
        <begin position="99"/>
        <end position="352"/>
    </location>
</feature>
<evidence type="ECO:0000313" key="14">
    <source>
        <dbReference type="EMBL" id="NIA70485.1"/>
    </source>
</evidence>
<comment type="similarity">
    <text evidence="4">Belongs to the DHPS family.</text>
</comment>
<dbReference type="FunFam" id="3.20.20.20:FF:000006">
    <property type="entry name" value="Dihydropteroate synthase"/>
    <property type="match status" value="1"/>
</dbReference>
<dbReference type="Pfam" id="PF00809">
    <property type="entry name" value="Pterin_bind"/>
    <property type="match status" value="1"/>
</dbReference>
<dbReference type="PANTHER" id="PTHR20941:SF1">
    <property type="entry name" value="FOLIC ACID SYNTHESIS PROTEIN FOL1"/>
    <property type="match status" value="1"/>
</dbReference>
<keyword evidence="8" id="KW-0479">Metal-binding</keyword>
<dbReference type="InterPro" id="IPR045031">
    <property type="entry name" value="DHP_synth-like"/>
</dbReference>
<name>A0A967KDZ7_9PROT</name>
<evidence type="ECO:0000259" key="13">
    <source>
        <dbReference type="PROSITE" id="PS50972"/>
    </source>
</evidence>
<accession>A0A967KDZ7</accession>
<dbReference type="PROSITE" id="PS00793">
    <property type="entry name" value="DHPS_2"/>
    <property type="match status" value="1"/>
</dbReference>
<dbReference type="PROSITE" id="PS50972">
    <property type="entry name" value="PTERIN_BINDING"/>
    <property type="match status" value="1"/>
</dbReference>
<evidence type="ECO:0000256" key="2">
    <source>
        <dbReference type="ARBA" id="ARBA00001946"/>
    </source>
</evidence>
<evidence type="ECO:0000256" key="6">
    <source>
        <dbReference type="ARBA" id="ARBA00016919"/>
    </source>
</evidence>
<dbReference type="SUPFAM" id="SSF51717">
    <property type="entry name" value="Dihydropteroate synthetase-like"/>
    <property type="match status" value="1"/>
</dbReference>
<keyword evidence="15" id="KW-1185">Reference proteome</keyword>
<feature type="region of interest" description="Disordered" evidence="12">
    <location>
        <begin position="1"/>
        <end position="25"/>
    </location>
</feature>
<evidence type="ECO:0000256" key="3">
    <source>
        <dbReference type="ARBA" id="ARBA00004763"/>
    </source>
</evidence>
<evidence type="ECO:0000256" key="7">
    <source>
        <dbReference type="ARBA" id="ARBA00022679"/>
    </source>
</evidence>
<dbReference type="PANTHER" id="PTHR20941">
    <property type="entry name" value="FOLATE SYNTHESIS PROTEINS"/>
    <property type="match status" value="1"/>
</dbReference>
<dbReference type="RefSeq" id="WP_167227141.1">
    <property type="nucleotide sequence ID" value="NZ_JAAQPH010000014.1"/>
</dbReference>
<evidence type="ECO:0000256" key="1">
    <source>
        <dbReference type="ARBA" id="ARBA00000012"/>
    </source>
</evidence>
<comment type="caution">
    <text evidence="14">The sequence shown here is derived from an EMBL/GenBank/DDBJ whole genome shotgun (WGS) entry which is preliminary data.</text>
</comment>
<dbReference type="GO" id="GO:0005829">
    <property type="term" value="C:cytosol"/>
    <property type="evidence" value="ECO:0007669"/>
    <property type="project" value="TreeGrafter"/>
</dbReference>
<dbReference type="Proteomes" id="UP000761264">
    <property type="component" value="Unassembled WGS sequence"/>
</dbReference>
<dbReference type="InterPro" id="IPR011005">
    <property type="entry name" value="Dihydropteroate_synth-like_sf"/>
</dbReference>
<dbReference type="GO" id="GO:0046654">
    <property type="term" value="P:tetrahydrofolate biosynthetic process"/>
    <property type="evidence" value="ECO:0007669"/>
    <property type="project" value="TreeGrafter"/>
</dbReference>
<dbReference type="PROSITE" id="PS00792">
    <property type="entry name" value="DHPS_1"/>
    <property type="match status" value="1"/>
</dbReference>
<dbReference type="AlphaFoldDB" id="A0A967KDZ7"/>
<dbReference type="GO" id="GO:0046872">
    <property type="term" value="F:metal ion binding"/>
    <property type="evidence" value="ECO:0007669"/>
    <property type="project" value="UniProtKB-KW"/>
</dbReference>
<comment type="pathway">
    <text evidence="3">Cofactor biosynthesis; tetrahydrofolate biosynthesis; 7,8-dihydrofolate from 2-amino-4-hydroxy-6-hydroxymethyl-7,8-dihydropteridine diphosphate and 4-aminobenzoate: step 1/2.</text>
</comment>
<evidence type="ECO:0000256" key="10">
    <source>
        <dbReference type="ARBA" id="ARBA00022909"/>
    </source>
</evidence>
<feature type="compositionally biased region" description="Low complexity" evidence="12">
    <location>
        <begin position="1"/>
        <end position="19"/>
    </location>
</feature>
<dbReference type="CDD" id="cd00739">
    <property type="entry name" value="DHPS"/>
    <property type="match status" value="1"/>
</dbReference>
<evidence type="ECO:0000256" key="8">
    <source>
        <dbReference type="ARBA" id="ARBA00022723"/>
    </source>
</evidence>
<comment type="catalytic activity">
    <reaction evidence="1">
        <text>(7,8-dihydropterin-6-yl)methyl diphosphate + 4-aminobenzoate = 7,8-dihydropteroate + diphosphate</text>
        <dbReference type="Rhea" id="RHEA:19949"/>
        <dbReference type="ChEBI" id="CHEBI:17836"/>
        <dbReference type="ChEBI" id="CHEBI:17839"/>
        <dbReference type="ChEBI" id="CHEBI:33019"/>
        <dbReference type="ChEBI" id="CHEBI:72950"/>
        <dbReference type="EC" id="2.5.1.15"/>
    </reaction>
</comment>
<evidence type="ECO:0000313" key="15">
    <source>
        <dbReference type="Proteomes" id="UP000761264"/>
    </source>
</evidence>
<keyword evidence="7 14" id="KW-0808">Transferase</keyword>
<dbReference type="Gene3D" id="3.20.20.20">
    <property type="entry name" value="Dihydropteroate synthase-like"/>
    <property type="match status" value="1"/>
</dbReference>
<evidence type="ECO:0000256" key="11">
    <source>
        <dbReference type="ARBA" id="ARBA00030193"/>
    </source>
</evidence>
<dbReference type="NCBIfam" id="TIGR01496">
    <property type="entry name" value="DHPS"/>
    <property type="match status" value="1"/>
</dbReference>
<proteinExistence type="inferred from homology"/>
<evidence type="ECO:0000256" key="12">
    <source>
        <dbReference type="SAM" id="MobiDB-lite"/>
    </source>
</evidence>